<keyword evidence="7 8" id="KW-0472">Membrane</keyword>
<reference evidence="10 11" key="1">
    <citation type="submission" date="2024-09" db="EMBL/GenBank/DDBJ databases">
        <title>Chromosome-scale assembly of Riccia fluitans.</title>
        <authorList>
            <person name="Paukszto L."/>
            <person name="Sawicki J."/>
            <person name="Karawczyk K."/>
            <person name="Piernik-Szablinska J."/>
            <person name="Szczecinska M."/>
            <person name="Mazdziarz M."/>
        </authorList>
    </citation>
    <scope>NUCLEOTIDE SEQUENCE [LARGE SCALE GENOMIC DNA]</scope>
    <source>
        <strain evidence="10">Rf_01</strain>
        <tissue evidence="10">Aerial parts of the thallus</tissue>
    </source>
</reference>
<accession>A0ABD1YA18</accession>
<keyword evidence="5 8" id="KW-0812">Transmembrane</keyword>
<dbReference type="AlphaFoldDB" id="A0ABD1YA18"/>
<feature type="transmembrane region" description="Helical" evidence="8">
    <location>
        <begin position="314"/>
        <end position="335"/>
    </location>
</feature>
<dbReference type="InterPro" id="IPR044851">
    <property type="entry name" value="Wax_synthase"/>
</dbReference>
<evidence type="ECO:0000256" key="7">
    <source>
        <dbReference type="ARBA" id="ARBA00023136"/>
    </source>
</evidence>
<evidence type="ECO:0000313" key="10">
    <source>
        <dbReference type="EMBL" id="KAL2622264.1"/>
    </source>
</evidence>
<dbReference type="Proteomes" id="UP001605036">
    <property type="component" value="Unassembled WGS sequence"/>
</dbReference>
<feature type="domain" description="Wax synthase" evidence="9">
    <location>
        <begin position="260"/>
        <end position="350"/>
    </location>
</feature>
<evidence type="ECO:0000256" key="6">
    <source>
        <dbReference type="ARBA" id="ARBA00022989"/>
    </source>
</evidence>
<evidence type="ECO:0000256" key="8">
    <source>
        <dbReference type="SAM" id="Phobius"/>
    </source>
</evidence>
<evidence type="ECO:0000313" key="11">
    <source>
        <dbReference type="Proteomes" id="UP001605036"/>
    </source>
</evidence>
<evidence type="ECO:0000259" key="9">
    <source>
        <dbReference type="Pfam" id="PF13813"/>
    </source>
</evidence>
<feature type="transmembrane region" description="Helical" evidence="8">
    <location>
        <begin position="88"/>
        <end position="106"/>
    </location>
</feature>
<proteinExistence type="inferred from homology"/>
<feature type="transmembrane region" description="Helical" evidence="8">
    <location>
        <begin position="60"/>
        <end position="81"/>
    </location>
</feature>
<sequence length="446" mass="51116">MEVPITGRFEWIWLVLGGSAYVYYLVLKLPKGIPRLLALVPLLPFYIIVSWRGQTCLERALLSFFFLWMGIFKLIMVAYEYGPATDPWIISSFSCFLTGMSFSMHMNPDPLPMTSSEPQEQTDGREEVKHKVSSLTVGKNGNGLHSRKGGNRWNETAVAGKERRQEILSKLKSRSRSRVVGGVPRWLEFFAYSLDWRVVLLRCLFYLAFVGVWVQQYMTQAHIPQLILYFSYSILLYTGVLLVFELPAAIAASVFKVELPAQFNMPFLATSIADFWGRRWNLLVNNLLRVSIYIPILQAFGGRSGKRPSFQVKVLAVLASFTVSGIMHEIIFFYMSRTAPTFEATMFFVLNGAGTLLESWLQRKKYYNPSKLMGWFVTFCFVFFTAAWLFFPPLVRDGSDRQIIKELNRFVLWIRDLAFNSSRGFIGWVFAGSMFHTSESELGTAE</sequence>
<comment type="similarity">
    <text evidence="3">Belongs to the wax synthase family.</text>
</comment>
<evidence type="ECO:0000256" key="5">
    <source>
        <dbReference type="ARBA" id="ARBA00022692"/>
    </source>
</evidence>
<feature type="transmembrane region" description="Helical" evidence="8">
    <location>
        <begin position="372"/>
        <end position="391"/>
    </location>
</feature>
<comment type="caution">
    <text evidence="10">The sequence shown here is derived from an EMBL/GenBank/DDBJ whole genome shotgun (WGS) entry which is preliminary data.</text>
</comment>
<keyword evidence="11" id="KW-1185">Reference proteome</keyword>
<protein>
    <recommendedName>
        <fullName evidence="9">Wax synthase domain-containing protein</fullName>
    </recommendedName>
</protein>
<dbReference type="GO" id="GO:0016020">
    <property type="term" value="C:membrane"/>
    <property type="evidence" value="ECO:0007669"/>
    <property type="project" value="UniProtKB-SubCell"/>
</dbReference>
<dbReference type="GO" id="GO:0016740">
    <property type="term" value="F:transferase activity"/>
    <property type="evidence" value="ECO:0007669"/>
    <property type="project" value="UniProtKB-KW"/>
</dbReference>
<evidence type="ECO:0000256" key="3">
    <source>
        <dbReference type="ARBA" id="ARBA00007282"/>
    </source>
</evidence>
<feature type="transmembrane region" description="Helical" evidence="8">
    <location>
        <begin position="226"/>
        <end position="255"/>
    </location>
</feature>
<dbReference type="EMBL" id="JBHFFA010000006">
    <property type="protein sequence ID" value="KAL2622264.1"/>
    <property type="molecule type" value="Genomic_DNA"/>
</dbReference>
<keyword evidence="6 8" id="KW-1133">Transmembrane helix</keyword>
<evidence type="ECO:0000256" key="4">
    <source>
        <dbReference type="ARBA" id="ARBA00022679"/>
    </source>
</evidence>
<dbReference type="InterPro" id="IPR032805">
    <property type="entry name" value="Wax_synthase_dom"/>
</dbReference>
<organism evidence="10 11">
    <name type="scientific">Riccia fluitans</name>
    <dbReference type="NCBI Taxonomy" id="41844"/>
    <lineage>
        <taxon>Eukaryota</taxon>
        <taxon>Viridiplantae</taxon>
        <taxon>Streptophyta</taxon>
        <taxon>Embryophyta</taxon>
        <taxon>Marchantiophyta</taxon>
        <taxon>Marchantiopsida</taxon>
        <taxon>Marchantiidae</taxon>
        <taxon>Marchantiales</taxon>
        <taxon>Ricciaceae</taxon>
        <taxon>Riccia</taxon>
    </lineage>
</organism>
<name>A0ABD1YA18_9MARC</name>
<dbReference type="Pfam" id="PF13813">
    <property type="entry name" value="MBOAT_2"/>
    <property type="match status" value="1"/>
</dbReference>
<feature type="transmembrane region" description="Helical" evidence="8">
    <location>
        <begin position="196"/>
        <end position="214"/>
    </location>
</feature>
<evidence type="ECO:0000256" key="2">
    <source>
        <dbReference type="ARBA" id="ARBA00005179"/>
    </source>
</evidence>
<feature type="transmembrane region" description="Helical" evidence="8">
    <location>
        <begin position="12"/>
        <end position="29"/>
    </location>
</feature>
<keyword evidence="4" id="KW-0808">Transferase</keyword>
<gene>
    <name evidence="10" type="ORF">R1flu_002469</name>
</gene>
<dbReference type="PANTHER" id="PTHR31595:SF57">
    <property type="entry name" value="OS04G0481900 PROTEIN"/>
    <property type="match status" value="1"/>
</dbReference>
<feature type="transmembrane region" description="Helical" evidence="8">
    <location>
        <begin position="36"/>
        <end position="54"/>
    </location>
</feature>
<comment type="subcellular location">
    <subcellularLocation>
        <location evidence="1">Membrane</location>
        <topology evidence="1">Multi-pass membrane protein</topology>
    </subcellularLocation>
</comment>
<evidence type="ECO:0000256" key="1">
    <source>
        <dbReference type="ARBA" id="ARBA00004141"/>
    </source>
</evidence>
<comment type="pathway">
    <text evidence="2">Secondary metabolite biosynthesis.</text>
</comment>
<dbReference type="PANTHER" id="PTHR31595">
    <property type="entry name" value="LONG-CHAIN-ALCOHOL O-FATTY-ACYLTRANSFERASE 3-RELATED"/>
    <property type="match status" value="1"/>
</dbReference>